<keyword evidence="1" id="KW-0732">Signal</keyword>
<accession>A0A813U6Z8</accession>
<evidence type="ECO:0000313" key="4">
    <source>
        <dbReference type="Proteomes" id="UP000663832"/>
    </source>
</evidence>
<dbReference type="EMBL" id="CAJNOI010000018">
    <property type="protein sequence ID" value="CAF0822031.1"/>
    <property type="molecule type" value="Genomic_DNA"/>
</dbReference>
<evidence type="ECO:0000313" key="3">
    <source>
        <dbReference type="EMBL" id="CAF1236811.1"/>
    </source>
</evidence>
<sequence>MMNNIGIFILLVFACVVINGQWITEKHVDGIIDRDDDYWVVKTNGKVSRPKFPAYIRFYNTHTRKSEYKIDVSRSAQILYYNGPPQIIFRTAGHYWSEGDSYYITLDEGVLYSNDIENSTEYLSPKFWRFRVVRPLIIA</sequence>
<dbReference type="EMBL" id="CAJNOM010000212">
    <property type="protein sequence ID" value="CAF1236811.1"/>
    <property type="molecule type" value="Genomic_DNA"/>
</dbReference>
<evidence type="ECO:0000313" key="2">
    <source>
        <dbReference type="EMBL" id="CAF0822031.1"/>
    </source>
</evidence>
<organism evidence="2 5">
    <name type="scientific">Adineta steineri</name>
    <dbReference type="NCBI Taxonomy" id="433720"/>
    <lineage>
        <taxon>Eukaryota</taxon>
        <taxon>Metazoa</taxon>
        <taxon>Spiralia</taxon>
        <taxon>Gnathifera</taxon>
        <taxon>Rotifera</taxon>
        <taxon>Eurotatoria</taxon>
        <taxon>Bdelloidea</taxon>
        <taxon>Adinetida</taxon>
        <taxon>Adinetidae</taxon>
        <taxon>Adineta</taxon>
    </lineage>
</organism>
<dbReference type="Proteomes" id="UP000663877">
    <property type="component" value="Unassembled WGS sequence"/>
</dbReference>
<dbReference type="Proteomes" id="UP000663832">
    <property type="component" value="Unassembled WGS sequence"/>
</dbReference>
<name>A0A813U6Z8_9BILA</name>
<evidence type="ECO:0000256" key="1">
    <source>
        <dbReference type="SAM" id="SignalP"/>
    </source>
</evidence>
<comment type="caution">
    <text evidence="2">The sequence shown here is derived from an EMBL/GenBank/DDBJ whole genome shotgun (WGS) entry which is preliminary data.</text>
</comment>
<evidence type="ECO:0000313" key="5">
    <source>
        <dbReference type="Proteomes" id="UP000663877"/>
    </source>
</evidence>
<proteinExistence type="predicted"/>
<feature type="chain" id="PRO_5036409398" evidence="1">
    <location>
        <begin position="21"/>
        <end position="139"/>
    </location>
</feature>
<keyword evidence="4" id="KW-1185">Reference proteome</keyword>
<dbReference type="OrthoDB" id="9984726at2759"/>
<gene>
    <name evidence="2" type="ORF">BJG266_LOCUS6316</name>
    <name evidence="3" type="ORF">QVE165_LOCUS27745</name>
</gene>
<feature type="signal peptide" evidence="1">
    <location>
        <begin position="1"/>
        <end position="20"/>
    </location>
</feature>
<dbReference type="AlphaFoldDB" id="A0A813U6Z8"/>
<reference evidence="2" key="1">
    <citation type="submission" date="2021-02" db="EMBL/GenBank/DDBJ databases">
        <authorList>
            <person name="Nowell W R."/>
        </authorList>
    </citation>
    <scope>NUCLEOTIDE SEQUENCE</scope>
</reference>
<protein>
    <submittedName>
        <fullName evidence="2">Uncharacterized protein</fullName>
    </submittedName>
</protein>